<evidence type="ECO:0000313" key="4">
    <source>
        <dbReference type="Proteomes" id="UP000248597"/>
    </source>
</evidence>
<feature type="compositionally biased region" description="Basic and acidic residues" evidence="1">
    <location>
        <begin position="1"/>
        <end position="11"/>
    </location>
</feature>
<name>A0A2W5NDU7_SPHMC</name>
<protein>
    <submittedName>
        <fullName evidence="3">2-pyrone-4,6-dicarboxylate hydrolase</fullName>
    </submittedName>
</protein>
<gene>
    <name evidence="3" type="ORF">DI569_01265</name>
</gene>
<dbReference type="Gene3D" id="3.20.20.140">
    <property type="entry name" value="Metal-dependent hydrolases"/>
    <property type="match status" value="1"/>
</dbReference>
<evidence type="ECO:0000313" key="3">
    <source>
        <dbReference type="EMBL" id="PZQ24480.1"/>
    </source>
</evidence>
<dbReference type="Proteomes" id="UP000248597">
    <property type="component" value="Unassembled WGS sequence"/>
</dbReference>
<dbReference type="SUPFAM" id="SSF51556">
    <property type="entry name" value="Metallo-dependent hydrolases"/>
    <property type="match status" value="1"/>
</dbReference>
<dbReference type="PANTHER" id="PTHR35563:SF2">
    <property type="entry name" value="BARREL METAL-DEPENDENT HYDROLASE, PUTATIVE (AFU_ORTHOLOGUE AFUA_1G16240)-RELATED"/>
    <property type="match status" value="1"/>
</dbReference>
<comment type="caution">
    <text evidence="3">The sequence shown here is derived from an EMBL/GenBank/DDBJ whole genome shotgun (WGS) entry which is preliminary data.</text>
</comment>
<keyword evidence="3" id="KW-0378">Hydrolase</keyword>
<accession>A0A2W5NDU7</accession>
<sequence length="335" mass="35391">MLYDGRDDAERPSASGARRIAPARRYRCAGDAGARTAGPGGGRVIAVDTAPAPPVSRLASPLPLGACDAHSHIFGPFEGHPPQRPSVYALPDALPEVHAAARTALGVTRGCLTQPAPYGDDPSAMLAAIAESGGVLKGVAVADADIGEEALADWCSRGIVGLRFTEMRAPSGDRYPGSVGFAAIEALAPAMRRLGLHAQLWGSARDHAEWLPRLLPLGLPLILDHMGVPDTAAGVDHPHFAAILDALQTGQIWVKLVLARVSRAAPDYLDAKPFHDAYVAAAPDRLVWGSDWPYVRMDPAPDAAHMLRTFLDWAPEEATRNAILVANPAALYGFE</sequence>
<feature type="region of interest" description="Disordered" evidence="1">
    <location>
        <begin position="1"/>
        <end position="22"/>
    </location>
</feature>
<reference evidence="3 4" key="1">
    <citation type="submission" date="2017-08" db="EMBL/GenBank/DDBJ databases">
        <title>Infants hospitalized years apart are colonized by the same room-sourced microbial strains.</title>
        <authorList>
            <person name="Brooks B."/>
            <person name="Olm M.R."/>
            <person name="Firek B.A."/>
            <person name="Baker R."/>
            <person name="Thomas B.C."/>
            <person name="Morowitz M.J."/>
            <person name="Banfield J.F."/>
        </authorList>
    </citation>
    <scope>NUCLEOTIDE SEQUENCE [LARGE SCALE GENOMIC DNA]</scope>
    <source>
        <strain evidence="3">S2_005_003_R2_47</strain>
    </source>
</reference>
<dbReference type="InterPro" id="IPR006680">
    <property type="entry name" value="Amidohydro-rel"/>
</dbReference>
<dbReference type="InterPro" id="IPR052358">
    <property type="entry name" value="Aro_Compnd_Degr_Hydrolases"/>
</dbReference>
<dbReference type="EMBL" id="QFPJ01000002">
    <property type="protein sequence ID" value="PZQ24480.1"/>
    <property type="molecule type" value="Genomic_DNA"/>
</dbReference>
<proteinExistence type="predicted"/>
<dbReference type="GO" id="GO:0016787">
    <property type="term" value="F:hydrolase activity"/>
    <property type="evidence" value="ECO:0007669"/>
    <property type="project" value="UniProtKB-KW"/>
</dbReference>
<feature type="domain" description="Amidohydrolase-related" evidence="2">
    <location>
        <begin position="67"/>
        <end position="334"/>
    </location>
</feature>
<dbReference type="PANTHER" id="PTHR35563">
    <property type="entry name" value="BARREL METAL-DEPENDENT HYDROLASE, PUTATIVE (AFU_ORTHOLOGUE AFUA_1G16240)-RELATED"/>
    <property type="match status" value="1"/>
</dbReference>
<dbReference type="Pfam" id="PF04909">
    <property type="entry name" value="Amidohydro_2"/>
    <property type="match status" value="1"/>
</dbReference>
<evidence type="ECO:0000259" key="2">
    <source>
        <dbReference type="Pfam" id="PF04909"/>
    </source>
</evidence>
<organism evidence="3 4">
    <name type="scientific">Sphingopyxis macrogoltabida</name>
    <name type="common">Sphingomonas macrogoltabidus</name>
    <dbReference type="NCBI Taxonomy" id="33050"/>
    <lineage>
        <taxon>Bacteria</taxon>
        <taxon>Pseudomonadati</taxon>
        <taxon>Pseudomonadota</taxon>
        <taxon>Alphaproteobacteria</taxon>
        <taxon>Sphingomonadales</taxon>
        <taxon>Sphingomonadaceae</taxon>
        <taxon>Sphingopyxis</taxon>
    </lineage>
</organism>
<evidence type="ECO:0000256" key="1">
    <source>
        <dbReference type="SAM" id="MobiDB-lite"/>
    </source>
</evidence>
<dbReference type="AlphaFoldDB" id="A0A2W5NDU7"/>
<dbReference type="InterPro" id="IPR032466">
    <property type="entry name" value="Metal_Hydrolase"/>
</dbReference>